<feature type="transmembrane region" description="Helical" evidence="2">
    <location>
        <begin position="167"/>
        <end position="186"/>
    </location>
</feature>
<evidence type="ECO:0000256" key="1">
    <source>
        <dbReference type="SAM" id="MobiDB-lite"/>
    </source>
</evidence>
<feature type="compositionally biased region" description="Basic and acidic residues" evidence="1">
    <location>
        <begin position="22"/>
        <end position="38"/>
    </location>
</feature>
<accession>A0A1D1ZAK0</accession>
<feature type="compositionally biased region" description="Basic and acidic residues" evidence="1">
    <location>
        <begin position="46"/>
        <end position="61"/>
    </location>
</feature>
<dbReference type="GO" id="GO:0016301">
    <property type="term" value="F:kinase activity"/>
    <property type="evidence" value="ECO:0007669"/>
    <property type="project" value="UniProtKB-KW"/>
</dbReference>
<proteinExistence type="predicted"/>
<keyword evidence="2" id="KW-0472">Membrane</keyword>
<evidence type="ECO:0000256" key="2">
    <source>
        <dbReference type="SAM" id="Phobius"/>
    </source>
</evidence>
<gene>
    <name evidence="3" type="primary">let-502_1</name>
    <name evidence="3" type="ORF">g.32176</name>
</gene>
<feature type="transmembrane region" description="Helical" evidence="2">
    <location>
        <begin position="135"/>
        <end position="155"/>
    </location>
</feature>
<keyword evidence="2" id="KW-1133">Transmembrane helix</keyword>
<keyword evidence="2" id="KW-0812">Transmembrane</keyword>
<keyword evidence="3" id="KW-0808">Transferase</keyword>
<sequence length="251" mass="29039">MEKFEKSNKDKTHLKNNNNLKEQPKMEKSSFESPEKQKKSNRKRKPDSERDKQKAELERSGNELKKLLAQFGTKAKVADEIDRDTSALRDNIVELMTKARSKTNNNPKLRHDAALRQHHETSTTTSTSLTSMFSLIWSNLMSLIALIAHPFQVLYQSYERLYCSINWYLFLTCIILLELSIIGLIWKVKRVQYAYMYIEPYEAVVHGTFGVETTSWTYLSSIVDIVFDFFGEVRHGGRSFGSPNYDGLVPI</sequence>
<name>A0A1D1ZAK0_9ARAE</name>
<keyword evidence="3" id="KW-0418">Kinase</keyword>
<organism evidence="3">
    <name type="scientific">Anthurium amnicola</name>
    <dbReference type="NCBI Taxonomy" id="1678845"/>
    <lineage>
        <taxon>Eukaryota</taxon>
        <taxon>Viridiplantae</taxon>
        <taxon>Streptophyta</taxon>
        <taxon>Embryophyta</taxon>
        <taxon>Tracheophyta</taxon>
        <taxon>Spermatophyta</taxon>
        <taxon>Magnoliopsida</taxon>
        <taxon>Liliopsida</taxon>
        <taxon>Araceae</taxon>
        <taxon>Pothoideae</taxon>
        <taxon>Potheae</taxon>
        <taxon>Anthurium</taxon>
    </lineage>
</organism>
<dbReference type="EMBL" id="GDJX01004041">
    <property type="protein sequence ID" value="JAT63895.1"/>
    <property type="molecule type" value="Transcribed_RNA"/>
</dbReference>
<protein>
    <submittedName>
        <fullName evidence="3">Rho-associated protein kinase let-502</fullName>
    </submittedName>
</protein>
<dbReference type="AlphaFoldDB" id="A0A1D1ZAK0"/>
<reference evidence="3" key="1">
    <citation type="submission" date="2015-07" db="EMBL/GenBank/DDBJ databases">
        <title>Transcriptome Assembly of Anthurium amnicola.</title>
        <authorList>
            <person name="Suzuki J."/>
        </authorList>
    </citation>
    <scope>NUCLEOTIDE SEQUENCE</scope>
</reference>
<feature type="region of interest" description="Disordered" evidence="1">
    <location>
        <begin position="1"/>
        <end position="61"/>
    </location>
</feature>
<feature type="compositionally biased region" description="Basic and acidic residues" evidence="1">
    <location>
        <begin position="1"/>
        <end position="13"/>
    </location>
</feature>
<evidence type="ECO:0000313" key="3">
    <source>
        <dbReference type="EMBL" id="JAT63895.1"/>
    </source>
</evidence>